<keyword evidence="4" id="KW-1185">Reference proteome</keyword>
<evidence type="ECO:0000256" key="1">
    <source>
        <dbReference type="SAM" id="MobiDB-lite"/>
    </source>
</evidence>
<accession>A0ABI7XKI2</accession>
<reference evidence="3 4" key="1">
    <citation type="submission" date="2021-02" db="EMBL/GenBank/DDBJ databases">
        <title>Safari Cat Assemblies.</title>
        <authorList>
            <person name="Bredemeyer K.R."/>
            <person name="Murphy W.J."/>
        </authorList>
    </citation>
    <scope>NUCLEOTIDE SEQUENCE [LARGE SCALE GENOMIC DNA]</scope>
</reference>
<dbReference type="Proteomes" id="UP000823872">
    <property type="component" value="Chromosome E2"/>
</dbReference>
<organism evidence="3 4">
    <name type="scientific">Felis catus</name>
    <name type="common">Cat</name>
    <name type="synonym">Felis silvestris catus</name>
    <dbReference type="NCBI Taxonomy" id="9685"/>
    <lineage>
        <taxon>Eukaryota</taxon>
        <taxon>Metazoa</taxon>
        <taxon>Chordata</taxon>
        <taxon>Craniata</taxon>
        <taxon>Vertebrata</taxon>
        <taxon>Euteleostomi</taxon>
        <taxon>Mammalia</taxon>
        <taxon>Eutheria</taxon>
        <taxon>Laurasiatheria</taxon>
        <taxon>Carnivora</taxon>
        <taxon>Feliformia</taxon>
        <taxon>Felidae</taxon>
        <taxon>Felinae</taxon>
        <taxon>Felis</taxon>
    </lineage>
</organism>
<dbReference type="PROSITE" id="PS50805">
    <property type="entry name" value="KRAB"/>
    <property type="match status" value="1"/>
</dbReference>
<reference evidence="3" key="3">
    <citation type="submission" date="2025-09" db="UniProtKB">
        <authorList>
            <consortium name="Ensembl"/>
        </authorList>
    </citation>
    <scope>IDENTIFICATION</scope>
    <source>
        <strain evidence="3">breed Abyssinian</strain>
    </source>
</reference>
<evidence type="ECO:0000259" key="2">
    <source>
        <dbReference type="PROSITE" id="PS50805"/>
    </source>
</evidence>
<dbReference type="SMART" id="SM00349">
    <property type="entry name" value="KRAB"/>
    <property type="match status" value="1"/>
</dbReference>
<feature type="region of interest" description="Disordered" evidence="1">
    <location>
        <begin position="76"/>
        <end position="95"/>
    </location>
</feature>
<evidence type="ECO:0000313" key="3">
    <source>
        <dbReference type="Ensembl" id="ENSFCTP00005022971.1"/>
    </source>
</evidence>
<dbReference type="CDD" id="cd07765">
    <property type="entry name" value="KRAB_A-box"/>
    <property type="match status" value="1"/>
</dbReference>
<dbReference type="PANTHER" id="PTHR23232">
    <property type="entry name" value="KRAB DOMAIN C2H2 ZINC FINGER"/>
    <property type="match status" value="1"/>
</dbReference>
<protein>
    <recommendedName>
        <fullName evidence="2">KRAB domain-containing protein</fullName>
    </recommendedName>
</protein>
<proteinExistence type="predicted"/>
<dbReference type="PANTHER" id="PTHR23232:SF151">
    <property type="entry name" value="EXPRESSED SEQUENCE AW146154-RELATED"/>
    <property type="match status" value="1"/>
</dbReference>
<dbReference type="Ensembl" id="ENSFCTT00005033864.1">
    <property type="protein sequence ID" value="ENSFCTP00005022971.1"/>
    <property type="gene ID" value="ENSFCTG00005011953.1"/>
</dbReference>
<dbReference type="Pfam" id="PF01352">
    <property type="entry name" value="KRAB"/>
    <property type="match status" value="1"/>
</dbReference>
<dbReference type="InterPro" id="IPR036051">
    <property type="entry name" value="KRAB_dom_sf"/>
</dbReference>
<dbReference type="Gene3D" id="6.10.140.140">
    <property type="match status" value="1"/>
</dbReference>
<name>A0ABI7XKI2_FELCA</name>
<dbReference type="InterPro" id="IPR050169">
    <property type="entry name" value="Krueppel_C2H2_ZnF"/>
</dbReference>
<evidence type="ECO:0000313" key="4">
    <source>
        <dbReference type="Proteomes" id="UP000823872"/>
    </source>
</evidence>
<feature type="domain" description="KRAB" evidence="2">
    <location>
        <begin position="117"/>
        <end position="188"/>
    </location>
</feature>
<dbReference type="GeneTree" id="ENSGT00940000159953"/>
<gene>
    <name evidence="3" type="primary">ZNF599</name>
</gene>
<reference evidence="3" key="2">
    <citation type="submission" date="2025-08" db="UniProtKB">
        <authorList>
            <consortium name="Ensembl"/>
        </authorList>
    </citation>
    <scope>IDENTIFICATION</scope>
    <source>
        <strain evidence="3">breed Abyssinian</strain>
    </source>
</reference>
<dbReference type="SUPFAM" id="SSF109640">
    <property type="entry name" value="KRAB domain (Kruppel-associated box)"/>
    <property type="match status" value="1"/>
</dbReference>
<dbReference type="InterPro" id="IPR001909">
    <property type="entry name" value="KRAB"/>
</dbReference>
<sequence>SRTSFGCNGSVLSGACNWSAEGGCFPEGASRLSYLSPDSTCNGVAPRLGTSPSSLRYPQAAPWTLLRVYTAETEVPDHPAQGWGEGSAEPAGTGVSRSFAKSRSAVGPMAAPALALVSFEDVAVTFTGEEWRQLDLAQRTLYQEVMLETCGLLVSLGHPVPKPELIYPLEPGQELWTGKRGVSKSTCTGRLF</sequence>